<organism evidence="9 10">
    <name type="scientific">Methanosarcina vacuolata Z-761</name>
    <dbReference type="NCBI Taxonomy" id="1434123"/>
    <lineage>
        <taxon>Archaea</taxon>
        <taxon>Methanobacteriati</taxon>
        <taxon>Methanobacteriota</taxon>
        <taxon>Stenosarchaea group</taxon>
        <taxon>Methanomicrobia</taxon>
        <taxon>Methanosarcinales</taxon>
        <taxon>Methanosarcinaceae</taxon>
        <taxon>Methanosarcina</taxon>
    </lineage>
</organism>
<evidence type="ECO:0000313" key="9">
    <source>
        <dbReference type="EMBL" id="AKB45145.1"/>
    </source>
</evidence>
<gene>
    <name evidence="9" type="ORF">MSVAZ_2876</name>
</gene>
<dbReference type="GO" id="GO:0046872">
    <property type="term" value="F:metal ion binding"/>
    <property type="evidence" value="ECO:0007669"/>
    <property type="project" value="UniProtKB-KW"/>
</dbReference>
<proteinExistence type="predicted"/>
<feature type="transmembrane region" description="Helical" evidence="7">
    <location>
        <begin position="241"/>
        <end position="261"/>
    </location>
</feature>
<evidence type="ECO:0000259" key="8">
    <source>
        <dbReference type="PROSITE" id="PS51379"/>
    </source>
</evidence>
<dbReference type="GO" id="GO:0016491">
    <property type="term" value="F:oxidoreductase activity"/>
    <property type="evidence" value="ECO:0007669"/>
    <property type="project" value="UniProtKB-ARBA"/>
</dbReference>
<dbReference type="InterPro" id="IPR051684">
    <property type="entry name" value="Electron_Trans/Redox"/>
</dbReference>
<evidence type="ECO:0000313" key="10">
    <source>
        <dbReference type="Proteomes" id="UP000033096"/>
    </source>
</evidence>
<dbReference type="PATRIC" id="fig|1434123.4.peg.3535"/>
<dbReference type="AlphaFoldDB" id="A0A0E3Q6D4"/>
<keyword evidence="7" id="KW-0472">Membrane</keyword>
<evidence type="ECO:0000256" key="5">
    <source>
        <dbReference type="ARBA" id="ARBA00023004"/>
    </source>
</evidence>
<dbReference type="InterPro" id="IPR017896">
    <property type="entry name" value="4Fe4S_Fe-S-bd"/>
</dbReference>
<keyword evidence="3" id="KW-0479">Metal-binding</keyword>
<dbReference type="HOGENOM" id="CLU_059333_0_0_2"/>
<dbReference type="GO" id="GO:0005886">
    <property type="term" value="C:plasma membrane"/>
    <property type="evidence" value="ECO:0007669"/>
    <property type="project" value="TreeGrafter"/>
</dbReference>
<evidence type="ECO:0000256" key="2">
    <source>
        <dbReference type="ARBA" id="ARBA00022485"/>
    </source>
</evidence>
<keyword evidence="6" id="KW-0411">Iron-sulfur</keyword>
<dbReference type="RefSeq" id="WP_048122351.1">
    <property type="nucleotide sequence ID" value="NZ_CP009520.1"/>
</dbReference>
<dbReference type="GO" id="GO:0051539">
    <property type="term" value="F:4 iron, 4 sulfur cluster binding"/>
    <property type="evidence" value="ECO:0007669"/>
    <property type="project" value="UniProtKB-KW"/>
</dbReference>
<sequence length="387" mass="42963">MFQSNKSESKGARCGTDHLKYSFAVSFTAAVITGLILYFLVGKGDSSSARLAVTAFIVIIGTALTFFILWTGRVNLLRMVTFIGMDGLIFTIALSLEHEVHRGSILLTSQALNNNSVPICPITIPFVAVPYFTEGKMVFPSPVTSLFAVLFMWLGLVLILGRGWCGWICFFGWMDQFFASLLKKPIIPLENPPKWAKLFPYAFMLFLILVSAVFLIPIFCAFICPLRIIYDPPGVTTTFEWITALIFVTGGLIFLVIGPLLTKKRLFCSFICPLMPANTLIGVINPFKVKIDTNLCKKCGLCVKSCELFAITKESLAKGRTTIECAKCGKCMDKCPAGAINYKLMFTDQTIRLFFIPLAIIFNLLIASGFIWTVVHYLMTGEIVSFQ</sequence>
<keyword evidence="1" id="KW-0813">Transport</keyword>
<reference evidence="9 10" key="1">
    <citation type="submission" date="2014-07" db="EMBL/GenBank/DDBJ databases">
        <title>Methanogenic archaea and the global carbon cycle.</title>
        <authorList>
            <person name="Henriksen J.R."/>
            <person name="Luke J."/>
            <person name="Reinhart S."/>
            <person name="Benedict M.N."/>
            <person name="Youngblut N.D."/>
            <person name="Metcalf M.E."/>
            <person name="Whitaker R.J."/>
            <person name="Metcalf W.W."/>
        </authorList>
    </citation>
    <scope>NUCLEOTIDE SEQUENCE [LARGE SCALE GENOMIC DNA]</scope>
    <source>
        <strain evidence="9 10">Z-761</strain>
    </source>
</reference>
<keyword evidence="4" id="KW-0249">Electron transport</keyword>
<accession>A0A0E3Q6D4</accession>
<evidence type="ECO:0000256" key="6">
    <source>
        <dbReference type="ARBA" id="ARBA00023014"/>
    </source>
</evidence>
<keyword evidence="7" id="KW-1133">Transmembrane helix</keyword>
<keyword evidence="2" id="KW-0004">4Fe-4S</keyword>
<dbReference type="EMBL" id="CP009520">
    <property type="protein sequence ID" value="AKB45145.1"/>
    <property type="molecule type" value="Genomic_DNA"/>
</dbReference>
<dbReference type="PROSITE" id="PS51379">
    <property type="entry name" value="4FE4S_FER_2"/>
    <property type="match status" value="2"/>
</dbReference>
<feature type="domain" description="4Fe-4S ferredoxin-type" evidence="8">
    <location>
        <begin position="324"/>
        <end position="345"/>
    </location>
</feature>
<evidence type="ECO:0000256" key="1">
    <source>
        <dbReference type="ARBA" id="ARBA00022448"/>
    </source>
</evidence>
<evidence type="ECO:0000256" key="3">
    <source>
        <dbReference type="ARBA" id="ARBA00022723"/>
    </source>
</evidence>
<dbReference type="PROSITE" id="PS00198">
    <property type="entry name" value="4FE4S_FER_1"/>
    <property type="match status" value="2"/>
</dbReference>
<dbReference type="Proteomes" id="UP000033096">
    <property type="component" value="Chromosome"/>
</dbReference>
<dbReference type="GeneID" id="24811395"/>
<evidence type="ECO:0000256" key="7">
    <source>
        <dbReference type="SAM" id="Phobius"/>
    </source>
</evidence>
<feature type="transmembrane region" description="Helical" evidence="7">
    <location>
        <begin position="353"/>
        <end position="379"/>
    </location>
</feature>
<feature type="domain" description="4Fe-4S ferredoxin-type" evidence="8">
    <location>
        <begin position="287"/>
        <end position="316"/>
    </location>
</feature>
<keyword evidence="5" id="KW-0408">Iron</keyword>
<keyword evidence="7" id="KW-0812">Transmembrane</keyword>
<feature type="transmembrane region" description="Helical" evidence="7">
    <location>
        <begin position="21"/>
        <end position="41"/>
    </location>
</feature>
<name>A0A0E3Q6D4_9EURY</name>
<dbReference type="InterPro" id="IPR017900">
    <property type="entry name" value="4Fe4S_Fe_S_CS"/>
</dbReference>
<feature type="transmembrane region" description="Helical" evidence="7">
    <location>
        <begin position="47"/>
        <end position="69"/>
    </location>
</feature>
<protein>
    <recommendedName>
        <fullName evidence="8">4Fe-4S ferredoxin-type domain-containing protein</fullName>
    </recommendedName>
</protein>
<dbReference type="KEGG" id="mvc:MSVAZ_2876"/>
<feature type="transmembrane region" description="Helical" evidence="7">
    <location>
        <begin position="201"/>
        <end position="229"/>
    </location>
</feature>
<evidence type="ECO:0000256" key="4">
    <source>
        <dbReference type="ARBA" id="ARBA00022982"/>
    </source>
</evidence>
<feature type="transmembrane region" description="Helical" evidence="7">
    <location>
        <begin position="146"/>
        <end position="174"/>
    </location>
</feature>
<dbReference type="PANTHER" id="PTHR30176:SF3">
    <property type="entry name" value="FERREDOXIN-TYPE PROTEIN NAPH"/>
    <property type="match status" value="1"/>
</dbReference>
<dbReference type="Gene3D" id="3.30.70.20">
    <property type="match status" value="1"/>
</dbReference>
<dbReference type="PANTHER" id="PTHR30176">
    <property type="entry name" value="FERREDOXIN-TYPE PROTEIN NAPH"/>
    <property type="match status" value="1"/>
</dbReference>
<keyword evidence="10" id="KW-1185">Reference proteome</keyword>
<dbReference type="SUPFAM" id="SSF54862">
    <property type="entry name" value="4Fe-4S ferredoxins"/>
    <property type="match status" value="1"/>
</dbReference>
<dbReference type="STRING" id="1434123.MSVAZ_2876"/>
<dbReference type="Pfam" id="PF00037">
    <property type="entry name" value="Fer4"/>
    <property type="match status" value="1"/>
</dbReference>
<dbReference type="Pfam" id="PF12801">
    <property type="entry name" value="Fer4_5"/>
    <property type="match status" value="3"/>
</dbReference>